<dbReference type="InterPro" id="IPR050492">
    <property type="entry name" value="Bact_metal-bind_prot9"/>
</dbReference>
<evidence type="ECO:0000256" key="6">
    <source>
        <dbReference type="SAM" id="SignalP"/>
    </source>
</evidence>
<gene>
    <name evidence="7" type="ORF">NCTC11820_01439</name>
</gene>
<dbReference type="EMBL" id="UASJ01000001">
    <property type="protein sequence ID" value="SQB65306.1"/>
    <property type="molecule type" value="Genomic_DNA"/>
</dbReference>
<feature type="chain" id="PRO_5039054636" evidence="6">
    <location>
        <begin position="30"/>
        <end position="312"/>
    </location>
</feature>
<dbReference type="OMA" id="DPHIWFD"/>
<reference evidence="7 8" key="1">
    <citation type="submission" date="2018-06" db="EMBL/GenBank/DDBJ databases">
        <authorList>
            <consortium name="Pathogen Informatics"/>
            <person name="Doyle S."/>
        </authorList>
    </citation>
    <scope>NUCLEOTIDE SEQUENCE [LARGE SCALE GENOMIC DNA]</scope>
    <source>
        <strain evidence="7 8">NCTC11820</strain>
    </source>
</reference>
<organism evidence="7 8">
    <name type="scientific">Mobiluncus curtisii</name>
    <dbReference type="NCBI Taxonomy" id="2051"/>
    <lineage>
        <taxon>Bacteria</taxon>
        <taxon>Bacillati</taxon>
        <taxon>Actinomycetota</taxon>
        <taxon>Actinomycetes</taxon>
        <taxon>Actinomycetales</taxon>
        <taxon>Actinomycetaceae</taxon>
        <taxon>Mobiluncus</taxon>
    </lineage>
</organism>
<keyword evidence="4 6" id="KW-0732">Signal</keyword>
<evidence type="ECO:0000313" key="7">
    <source>
        <dbReference type="EMBL" id="SQB65306.1"/>
    </source>
</evidence>
<name>A0A2X2YLJ1_9ACTO</name>
<dbReference type="Pfam" id="PF01297">
    <property type="entry name" value="ZnuA"/>
    <property type="match status" value="1"/>
</dbReference>
<dbReference type="GO" id="GO:0030001">
    <property type="term" value="P:metal ion transport"/>
    <property type="evidence" value="ECO:0007669"/>
    <property type="project" value="InterPro"/>
</dbReference>
<evidence type="ECO:0000313" key="8">
    <source>
        <dbReference type="Proteomes" id="UP000250245"/>
    </source>
</evidence>
<dbReference type="InterPro" id="IPR006127">
    <property type="entry name" value="ZnuA-like"/>
</dbReference>
<evidence type="ECO:0000256" key="1">
    <source>
        <dbReference type="ARBA" id="ARBA00004196"/>
    </source>
</evidence>
<evidence type="ECO:0000256" key="5">
    <source>
        <dbReference type="RuleBase" id="RU003512"/>
    </source>
</evidence>
<dbReference type="PRINTS" id="PR00691">
    <property type="entry name" value="ADHESINB"/>
</dbReference>
<dbReference type="SUPFAM" id="SSF53807">
    <property type="entry name" value="Helical backbone' metal receptor"/>
    <property type="match status" value="1"/>
</dbReference>
<dbReference type="InterPro" id="IPR006129">
    <property type="entry name" value="AdhesinB"/>
</dbReference>
<dbReference type="CDD" id="cd01137">
    <property type="entry name" value="PsaA"/>
    <property type="match status" value="1"/>
</dbReference>
<proteinExistence type="inferred from homology"/>
<keyword evidence="2 5" id="KW-0813">Transport</keyword>
<dbReference type="PRINTS" id="PR00690">
    <property type="entry name" value="ADHESNFAMILY"/>
</dbReference>
<evidence type="ECO:0000256" key="4">
    <source>
        <dbReference type="ARBA" id="ARBA00022729"/>
    </source>
</evidence>
<evidence type="ECO:0000256" key="2">
    <source>
        <dbReference type="ARBA" id="ARBA00022448"/>
    </source>
</evidence>
<protein>
    <submittedName>
        <fullName evidence="7">Uncharacterized periplasmic iron-binding protein HI_0362</fullName>
    </submittedName>
</protein>
<dbReference type="PANTHER" id="PTHR42953:SF1">
    <property type="entry name" value="METAL-BINDING PROTEIN HI_0362-RELATED"/>
    <property type="match status" value="1"/>
</dbReference>
<comment type="subcellular location">
    <subcellularLocation>
        <location evidence="1">Cell envelope</location>
    </subcellularLocation>
</comment>
<accession>A0A2X2YLJ1</accession>
<keyword evidence="3" id="KW-0479">Metal-binding</keyword>
<dbReference type="GeneID" id="55565284"/>
<dbReference type="InterPro" id="IPR006128">
    <property type="entry name" value="Lipoprotein_PsaA-like"/>
</dbReference>
<dbReference type="GO" id="GO:0007155">
    <property type="term" value="P:cell adhesion"/>
    <property type="evidence" value="ECO:0007669"/>
    <property type="project" value="InterPro"/>
</dbReference>
<feature type="signal peptide" evidence="6">
    <location>
        <begin position="1"/>
        <end position="29"/>
    </location>
</feature>
<dbReference type="GO" id="GO:0030313">
    <property type="term" value="C:cell envelope"/>
    <property type="evidence" value="ECO:0007669"/>
    <property type="project" value="UniProtKB-SubCell"/>
</dbReference>
<dbReference type="RefSeq" id="WP_013189172.1">
    <property type="nucleotide sequence ID" value="NZ_CP068112.1"/>
</dbReference>
<comment type="similarity">
    <text evidence="5">Belongs to the bacterial solute-binding protein 9 family.</text>
</comment>
<dbReference type="Gene3D" id="3.40.50.1980">
    <property type="entry name" value="Nitrogenase molybdenum iron protein domain"/>
    <property type="match status" value="2"/>
</dbReference>
<dbReference type="PROSITE" id="PS51257">
    <property type="entry name" value="PROKAR_LIPOPROTEIN"/>
    <property type="match status" value="1"/>
</dbReference>
<evidence type="ECO:0000256" key="3">
    <source>
        <dbReference type="ARBA" id="ARBA00022723"/>
    </source>
</evidence>
<dbReference type="AlphaFoldDB" id="A0A2X2YLJ1"/>
<dbReference type="PANTHER" id="PTHR42953">
    <property type="entry name" value="HIGH-AFFINITY ZINC UPTAKE SYSTEM PROTEIN ZNUA-RELATED"/>
    <property type="match status" value="1"/>
</dbReference>
<sequence length="312" mass="33860">MKRIKNKQIKETLTVAALLCLGASLSGCGGTPSSSSDSAAPGKPLVLTTFTVLQDMAQNVAGDHLEVRSITKPGAEIHDYQPTPSDLKSAQKAKLILNNGLDLERWFTKFTADLDAKKVNVSQGVGPIPITEGDYKGKPNPHAWMSPKNGALYVKNMAKAFCDLDAKNCSEYQENAKQYGAKIEKVGEDITSTLSQLDPSQRTLVSCEGAFSYLTRDYNLNEKFLWGVNAEGALTPSRVAEVEDYVKQNHVPAVFCESTVGDKMRPVVEATGAKFGGELYVDSLSDADGDVPTYLDLLRYDADLITRGLTQK</sequence>
<dbReference type="GO" id="GO:0046872">
    <property type="term" value="F:metal ion binding"/>
    <property type="evidence" value="ECO:0007669"/>
    <property type="project" value="UniProtKB-KW"/>
</dbReference>
<dbReference type="Proteomes" id="UP000250245">
    <property type="component" value="Unassembled WGS sequence"/>
</dbReference>